<keyword evidence="4" id="KW-0411">Iron-sulfur</keyword>
<dbReference type="GeneID" id="82191589"/>
<feature type="domain" description="4Fe-4S ferredoxin-type" evidence="5">
    <location>
        <begin position="5"/>
        <end position="34"/>
    </location>
</feature>
<evidence type="ECO:0000313" key="6">
    <source>
        <dbReference type="EMBL" id="THG37046.1"/>
    </source>
</evidence>
<feature type="domain" description="4Fe-4S ferredoxin-type" evidence="5">
    <location>
        <begin position="78"/>
        <end position="108"/>
    </location>
</feature>
<dbReference type="PROSITE" id="PS51379">
    <property type="entry name" value="4FE4S_FER_2"/>
    <property type="match status" value="3"/>
</dbReference>
<dbReference type="Proteomes" id="UP000308978">
    <property type="component" value="Unassembled WGS sequence"/>
</dbReference>
<gene>
    <name evidence="6" type="ORF">E5986_07310</name>
</gene>
<feature type="domain" description="4Fe-4S ferredoxin-type" evidence="5">
    <location>
        <begin position="47"/>
        <end position="77"/>
    </location>
</feature>
<dbReference type="RefSeq" id="WP_016310409.1">
    <property type="nucleotide sequence ID" value="NZ_CAJTBT010000002.1"/>
</dbReference>
<evidence type="ECO:0000313" key="7">
    <source>
        <dbReference type="Proteomes" id="UP000308978"/>
    </source>
</evidence>
<dbReference type="PANTHER" id="PTHR43177">
    <property type="entry name" value="PROTEIN NRFC"/>
    <property type="match status" value="1"/>
</dbReference>
<dbReference type="CDD" id="cd16371">
    <property type="entry name" value="DMSOR_beta_like"/>
    <property type="match status" value="1"/>
</dbReference>
<dbReference type="AlphaFoldDB" id="A0A4S4G4D2"/>
<organism evidence="6 7">
    <name type="scientific">Adlercreutzia caecimuris</name>
    <dbReference type="NCBI Taxonomy" id="671266"/>
    <lineage>
        <taxon>Bacteria</taxon>
        <taxon>Bacillati</taxon>
        <taxon>Actinomycetota</taxon>
        <taxon>Coriobacteriia</taxon>
        <taxon>Eggerthellales</taxon>
        <taxon>Eggerthellaceae</taxon>
        <taxon>Adlercreutzia</taxon>
    </lineage>
</organism>
<dbReference type="Gene3D" id="3.30.70.20">
    <property type="match status" value="2"/>
</dbReference>
<dbReference type="Pfam" id="PF13247">
    <property type="entry name" value="Fer4_11"/>
    <property type="match status" value="1"/>
</dbReference>
<evidence type="ECO:0000256" key="1">
    <source>
        <dbReference type="ARBA" id="ARBA00022485"/>
    </source>
</evidence>
<dbReference type="GO" id="GO:0046872">
    <property type="term" value="F:metal ion binding"/>
    <property type="evidence" value="ECO:0007669"/>
    <property type="project" value="UniProtKB-KW"/>
</dbReference>
<reference evidence="6 7" key="1">
    <citation type="submission" date="2019-04" db="EMBL/GenBank/DDBJ databases">
        <title>Microbes associate with the intestines of laboratory mice.</title>
        <authorList>
            <person name="Navarre W."/>
            <person name="Wong E."/>
            <person name="Huang K.C."/>
            <person name="Tropini C."/>
            <person name="Ng K."/>
            <person name="Yu B."/>
        </authorList>
    </citation>
    <scope>NUCLEOTIDE SEQUENCE [LARGE SCALE GENOMIC DNA]</scope>
    <source>
        <strain evidence="6 7">NM80_B27</strain>
    </source>
</reference>
<dbReference type="InterPro" id="IPR017896">
    <property type="entry name" value="4Fe4S_Fe-S-bd"/>
</dbReference>
<accession>A0A4S4G4D2</accession>
<dbReference type="SUPFAM" id="SSF54862">
    <property type="entry name" value="4Fe-4S ferredoxins"/>
    <property type="match status" value="1"/>
</dbReference>
<dbReference type="PROSITE" id="PS00198">
    <property type="entry name" value="4FE4S_FER_1"/>
    <property type="match status" value="1"/>
</dbReference>
<dbReference type="EMBL" id="SSTJ01000008">
    <property type="protein sequence ID" value="THG37046.1"/>
    <property type="molecule type" value="Genomic_DNA"/>
</dbReference>
<sequence length="173" mass="18762">MASQMGFLLDQKWCIGCQSCVTGCQMRHRTPDEVQLRKATSFEQQPVGPWITVACNHCADPACVSVCPTGATVKREDGIVVHDPEVCIGCQSCIKACPYEHPVYLEEENRIIRCDMCAARLDAGDVPACVEACPMKILTVDTVENNEAAGGVPEGAGFTVESTNPTTRFIPIR</sequence>
<dbReference type="InterPro" id="IPR017900">
    <property type="entry name" value="4Fe4S_Fe_S_CS"/>
</dbReference>
<dbReference type="Pfam" id="PF12800">
    <property type="entry name" value="Fer4_4"/>
    <property type="match status" value="1"/>
</dbReference>
<keyword evidence="3" id="KW-0408">Iron</keyword>
<dbReference type="GO" id="GO:0051539">
    <property type="term" value="F:4 iron, 4 sulfur cluster binding"/>
    <property type="evidence" value="ECO:0007669"/>
    <property type="project" value="UniProtKB-KW"/>
</dbReference>
<name>A0A4S4G4D2_9ACTN</name>
<keyword evidence="2" id="KW-0479">Metal-binding</keyword>
<keyword evidence="1" id="KW-0004">4Fe-4S</keyword>
<proteinExistence type="predicted"/>
<evidence type="ECO:0000259" key="5">
    <source>
        <dbReference type="PROSITE" id="PS51379"/>
    </source>
</evidence>
<evidence type="ECO:0000256" key="3">
    <source>
        <dbReference type="ARBA" id="ARBA00023004"/>
    </source>
</evidence>
<dbReference type="PANTHER" id="PTHR43177:SF3">
    <property type="entry name" value="PROTEIN NRFC HOMOLOG"/>
    <property type="match status" value="1"/>
</dbReference>
<protein>
    <submittedName>
        <fullName evidence="6">4Fe-4S dicluster domain-containing protein</fullName>
    </submittedName>
</protein>
<evidence type="ECO:0000256" key="2">
    <source>
        <dbReference type="ARBA" id="ARBA00022723"/>
    </source>
</evidence>
<dbReference type="InterPro" id="IPR050954">
    <property type="entry name" value="ET_IronSulfur_Cluster-Binding"/>
</dbReference>
<comment type="caution">
    <text evidence="6">The sequence shown here is derived from an EMBL/GenBank/DDBJ whole genome shotgun (WGS) entry which is preliminary data.</text>
</comment>
<evidence type="ECO:0000256" key="4">
    <source>
        <dbReference type="ARBA" id="ARBA00023014"/>
    </source>
</evidence>